<dbReference type="PANTHER" id="PTHR31310:SF7">
    <property type="entry name" value="PA-PHOSPHATASE RELATED-FAMILY PROTEIN DDB_G0268928"/>
    <property type="match status" value="1"/>
</dbReference>
<feature type="transmembrane region" description="Helical" evidence="5">
    <location>
        <begin position="195"/>
        <end position="224"/>
    </location>
</feature>
<comment type="caution">
    <text evidence="8">The sequence shown here is derived from an EMBL/GenBank/DDBJ whole genome shotgun (WGS) entry which is preliminary data.</text>
</comment>
<organism evidence="8 9">
    <name type="scientific">Nocardia aurantiaca</name>
    <dbReference type="NCBI Taxonomy" id="2675850"/>
    <lineage>
        <taxon>Bacteria</taxon>
        <taxon>Bacillati</taxon>
        <taxon>Actinomycetota</taxon>
        <taxon>Actinomycetes</taxon>
        <taxon>Mycobacteriales</taxon>
        <taxon>Nocardiaceae</taxon>
        <taxon>Nocardia</taxon>
    </lineage>
</organism>
<feature type="transmembrane region" description="Helical" evidence="5">
    <location>
        <begin position="144"/>
        <end position="165"/>
    </location>
</feature>
<feature type="transmembrane region" description="Helical" evidence="5">
    <location>
        <begin position="111"/>
        <end position="132"/>
    </location>
</feature>
<accession>A0A6I3KVS6</accession>
<keyword evidence="3 5" id="KW-1133">Transmembrane helix</keyword>
<name>A0A6I3KVS6_9NOCA</name>
<feature type="transmembrane region" description="Helical" evidence="5">
    <location>
        <begin position="418"/>
        <end position="437"/>
    </location>
</feature>
<evidence type="ECO:0000313" key="8">
    <source>
        <dbReference type="EMBL" id="MTE14923.1"/>
    </source>
</evidence>
<evidence type="ECO:0000256" key="1">
    <source>
        <dbReference type="ARBA" id="ARBA00004141"/>
    </source>
</evidence>
<keyword evidence="9" id="KW-1185">Reference proteome</keyword>
<feature type="transmembrane region" description="Helical" evidence="5">
    <location>
        <begin position="244"/>
        <end position="267"/>
    </location>
</feature>
<dbReference type="PANTHER" id="PTHR31310">
    <property type="match status" value="1"/>
</dbReference>
<feature type="transmembrane region" description="Helical" evidence="5">
    <location>
        <begin position="66"/>
        <end position="82"/>
    </location>
</feature>
<feature type="domain" description="Inositolphosphotransferase Aur1/Ipt1" evidence="6">
    <location>
        <begin position="200"/>
        <end position="368"/>
    </location>
</feature>
<proteinExistence type="predicted"/>
<evidence type="ECO:0000259" key="6">
    <source>
        <dbReference type="Pfam" id="PF14378"/>
    </source>
</evidence>
<dbReference type="InterPro" id="IPR045977">
    <property type="entry name" value="DUF5933"/>
</dbReference>
<feature type="transmembrane region" description="Helical" evidence="5">
    <location>
        <begin position="26"/>
        <end position="46"/>
    </location>
</feature>
<keyword evidence="4 5" id="KW-0472">Membrane</keyword>
<dbReference type="Pfam" id="PF19356">
    <property type="entry name" value="DUF5933"/>
    <property type="match status" value="1"/>
</dbReference>
<protein>
    <submittedName>
        <fullName evidence="8">Inositol phosphorylceramide synthase</fullName>
    </submittedName>
</protein>
<evidence type="ECO:0000313" key="9">
    <source>
        <dbReference type="Proteomes" id="UP000432464"/>
    </source>
</evidence>
<evidence type="ECO:0000256" key="5">
    <source>
        <dbReference type="SAM" id="Phobius"/>
    </source>
</evidence>
<dbReference type="Proteomes" id="UP000432464">
    <property type="component" value="Unassembled WGS sequence"/>
</dbReference>
<feature type="transmembrane region" description="Helical" evidence="5">
    <location>
        <begin position="89"/>
        <end position="105"/>
    </location>
</feature>
<dbReference type="InterPro" id="IPR026841">
    <property type="entry name" value="Aur1/Ipt1"/>
</dbReference>
<dbReference type="AlphaFoldDB" id="A0A6I3KVS6"/>
<dbReference type="Pfam" id="PF14378">
    <property type="entry name" value="PAP2_3"/>
    <property type="match status" value="1"/>
</dbReference>
<gene>
    <name evidence="8" type="ORF">GLP40_19380</name>
</gene>
<feature type="transmembrane region" description="Helical" evidence="5">
    <location>
        <begin position="340"/>
        <end position="368"/>
    </location>
</feature>
<dbReference type="EMBL" id="WMBB01000008">
    <property type="protein sequence ID" value="MTE14923.1"/>
    <property type="molecule type" value="Genomic_DNA"/>
</dbReference>
<dbReference type="GO" id="GO:0016020">
    <property type="term" value="C:membrane"/>
    <property type="evidence" value="ECO:0007669"/>
    <property type="project" value="UniProtKB-SubCell"/>
</dbReference>
<comment type="subcellular location">
    <subcellularLocation>
        <location evidence="1">Membrane</location>
        <topology evidence="1">Multi-pass membrane protein</topology>
    </subcellularLocation>
</comment>
<evidence type="ECO:0000259" key="7">
    <source>
        <dbReference type="Pfam" id="PF19356"/>
    </source>
</evidence>
<dbReference type="InterPro" id="IPR052185">
    <property type="entry name" value="IPC_Synthase-Related"/>
</dbReference>
<dbReference type="CDD" id="cd03386">
    <property type="entry name" value="PAP2_Aur1_like"/>
    <property type="match status" value="1"/>
</dbReference>
<keyword evidence="2 5" id="KW-0812">Transmembrane</keyword>
<evidence type="ECO:0000256" key="3">
    <source>
        <dbReference type="ARBA" id="ARBA00022989"/>
    </source>
</evidence>
<dbReference type="RefSeq" id="WP_154789314.1">
    <property type="nucleotide sequence ID" value="NZ_WMBB01000008.1"/>
</dbReference>
<sequence>MLLDDPRSRIGGGARRPGMWVPSPRVGLTIALTTGAVLLTVLQIVASRHHFTGPLESIKDDFAGNAKSFTVPWAGLGLALIGLSWRRRLIAVGAALGIDVAYQAVRSMAGGPLAMGNGPVLVLLAVIVLAYWKWEGKDRTNALHAAALGILLVLSSKIADVWLGITVLAGPRVLDEHIALVDHALGDPSWLMGQLLAWLGPLASAILHWVYIELPVGAMVVTIWQLRNVVKTGEWPRHYLVRTFLVLGLIGPIFYIVFPVVGPIFAFGADGHAFSLGHYWPNVVSPVDPSPGSIAFDHYTPRNCMPSLHTAWALSIFIHSRREPFTGAPAPTWLRWGGTFWLIATLSATLGFGYHYGADLVAGAALCLTIESALRAPELGWDRTRTQLVAAGAALFAGLLLSYRYLSVGFAEHPVPAGVIVLGLFAGYATAVYRTWFGERAVTPAVQLEAAVRA</sequence>
<evidence type="ECO:0000256" key="4">
    <source>
        <dbReference type="ARBA" id="ARBA00023136"/>
    </source>
</evidence>
<evidence type="ECO:0000256" key="2">
    <source>
        <dbReference type="ARBA" id="ARBA00022692"/>
    </source>
</evidence>
<reference evidence="8 9" key="1">
    <citation type="submission" date="2019-11" db="EMBL/GenBank/DDBJ databases">
        <title>Nocardia sp. nov. CT2-14 isolated from soil.</title>
        <authorList>
            <person name="Kanchanasin P."/>
            <person name="Tanasupawat S."/>
            <person name="Yuki M."/>
            <person name="Kudo T."/>
        </authorList>
    </citation>
    <scope>NUCLEOTIDE SEQUENCE [LARGE SCALE GENOMIC DNA]</scope>
    <source>
        <strain evidence="8 9">CT2-14</strain>
    </source>
</reference>
<feature type="domain" description="DUF5933" evidence="7">
    <location>
        <begin position="35"/>
        <end position="163"/>
    </location>
</feature>
<feature type="transmembrane region" description="Helical" evidence="5">
    <location>
        <begin position="388"/>
        <end position="406"/>
    </location>
</feature>